<dbReference type="Pfam" id="PF02214">
    <property type="entry name" value="BTB_2"/>
    <property type="match status" value="1"/>
</dbReference>
<accession>A0A433D468</accession>
<dbReference type="CDD" id="cd18316">
    <property type="entry name" value="BTB_POZ_KCTD-like"/>
    <property type="match status" value="1"/>
</dbReference>
<dbReference type="PANTHER" id="PTHR11145">
    <property type="entry name" value="BTB/POZ DOMAIN-CONTAINING ADAPTER FOR CUL3-MEDIATED RHOA DEGRADATION PROTEIN FAMILY MEMBER"/>
    <property type="match status" value="1"/>
</dbReference>
<protein>
    <submittedName>
        <fullName evidence="1">BTB/POZ protein</fullName>
    </submittedName>
</protein>
<dbReference type="GO" id="GO:0051260">
    <property type="term" value="P:protein homooligomerization"/>
    <property type="evidence" value="ECO:0007669"/>
    <property type="project" value="InterPro"/>
</dbReference>
<sequence length="197" mass="22397">MFRTTIPPENGDEIVRLNVGGTLFATTRTTLSSVPNTFFHGLLSRSYTTRLVDSAIFIDRSPTHFNYILDGLRHLGRINLPLDAMTWPEIEREAAFYGVPFSRPPTCKNCHRMFDPEFTERCIYHSGVFTPVMMEIKIKERCTDSSHQDKRYCKVCASAVPEYSLARLKQVPVNTWTCCKSADVGAKGCRIDKHEAL</sequence>
<dbReference type="SUPFAM" id="SSF54695">
    <property type="entry name" value="POZ domain"/>
    <property type="match status" value="1"/>
</dbReference>
<dbReference type="PANTHER" id="PTHR11145:SF8">
    <property type="entry name" value="RE57120P"/>
    <property type="match status" value="1"/>
</dbReference>
<comment type="caution">
    <text evidence="1">The sequence shown here is derived from an EMBL/GenBank/DDBJ whole genome shotgun (WGS) entry which is preliminary data.</text>
</comment>
<dbReference type="Gene3D" id="3.30.710.10">
    <property type="entry name" value="Potassium Channel Kv1.1, Chain A"/>
    <property type="match status" value="1"/>
</dbReference>
<dbReference type="Proteomes" id="UP000268093">
    <property type="component" value="Unassembled WGS sequence"/>
</dbReference>
<evidence type="ECO:0000313" key="2">
    <source>
        <dbReference type="Proteomes" id="UP000268093"/>
    </source>
</evidence>
<dbReference type="EMBL" id="RBNI01006931">
    <property type="protein sequence ID" value="RUP45657.1"/>
    <property type="molecule type" value="Genomic_DNA"/>
</dbReference>
<name>A0A433D468_9FUNG</name>
<dbReference type="InterPro" id="IPR011333">
    <property type="entry name" value="SKP1/BTB/POZ_sf"/>
</dbReference>
<evidence type="ECO:0000313" key="1">
    <source>
        <dbReference type="EMBL" id="RUP45657.1"/>
    </source>
</evidence>
<reference evidence="1 2" key="1">
    <citation type="journal article" date="2018" name="New Phytol.">
        <title>Phylogenomics of Endogonaceae and evolution of mycorrhizas within Mucoromycota.</title>
        <authorList>
            <person name="Chang Y."/>
            <person name="Desiro A."/>
            <person name="Na H."/>
            <person name="Sandor L."/>
            <person name="Lipzen A."/>
            <person name="Clum A."/>
            <person name="Barry K."/>
            <person name="Grigoriev I.V."/>
            <person name="Martin F.M."/>
            <person name="Stajich J.E."/>
            <person name="Smith M.E."/>
            <person name="Bonito G."/>
            <person name="Spatafora J.W."/>
        </authorList>
    </citation>
    <scope>NUCLEOTIDE SEQUENCE [LARGE SCALE GENOMIC DNA]</scope>
    <source>
        <strain evidence="1 2">GMNB39</strain>
    </source>
</reference>
<gene>
    <name evidence="1" type="ORF">BC936DRAFT_147893</name>
</gene>
<dbReference type="SMART" id="SM00225">
    <property type="entry name" value="BTB"/>
    <property type="match status" value="1"/>
</dbReference>
<proteinExistence type="predicted"/>
<dbReference type="InterPro" id="IPR003131">
    <property type="entry name" value="T1-type_BTB"/>
</dbReference>
<dbReference type="InterPro" id="IPR000210">
    <property type="entry name" value="BTB/POZ_dom"/>
</dbReference>
<dbReference type="OrthoDB" id="2414723at2759"/>
<dbReference type="AlphaFoldDB" id="A0A433D468"/>
<organism evidence="1 2">
    <name type="scientific">Jimgerdemannia flammicorona</name>
    <dbReference type="NCBI Taxonomy" id="994334"/>
    <lineage>
        <taxon>Eukaryota</taxon>
        <taxon>Fungi</taxon>
        <taxon>Fungi incertae sedis</taxon>
        <taxon>Mucoromycota</taxon>
        <taxon>Mucoromycotina</taxon>
        <taxon>Endogonomycetes</taxon>
        <taxon>Endogonales</taxon>
        <taxon>Endogonaceae</taxon>
        <taxon>Jimgerdemannia</taxon>
    </lineage>
</organism>
<dbReference type="InterPro" id="IPR045068">
    <property type="entry name" value="BACURD1-3"/>
</dbReference>
<keyword evidence="2" id="KW-1185">Reference proteome</keyword>